<dbReference type="Proteomes" id="UP001295469">
    <property type="component" value="Chromosome C04"/>
</dbReference>
<dbReference type="InterPro" id="IPR011990">
    <property type="entry name" value="TPR-like_helical_dom_sf"/>
</dbReference>
<dbReference type="PANTHER" id="PTHR34197:SF6">
    <property type="entry name" value="DUF740 FAMILY PROTEIN"/>
    <property type="match status" value="1"/>
</dbReference>
<sequence length="375" mass="41400">MDLRFHEGGGSSVWQKCSRHRFVCGGGVCPYCLHERLSSLCPDCASDLPCSCTPRASVDVDVPFADVGSVGRVSSLIECEPAFRRSTSMSVPFLRSTKPEPVEKTGSNLGPGRGRSLWRLFRGESRSKTGTMMMRKSRSVAVSDAGELLSSSPAPVTSKGNGWYFPSPIKVFRQSRILFQQRSPLGFDHSTASFCVLIHALVKSNLFSPVSLLLQTLLLCGLNPSETFHALYTCYEKCKLGSSSSSSFDLLIQHYVRSRRGLDGVLVFRSMTKVGLLPEVRTLSALLHGLVHCRHYGLVMEVFEETIMLCSQQLKMSPSQKNLLTIWTIKAIVANDLFTDDNFMSSVVCFISQCNKDCASVLQRELLESNVPDTT</sequence>
<accession>A0A816JGH7</accession>
<dbReference type="PANTHER" id="PTHR34197">
    <property type="entry name" value="OS04G0591300 PROTEIN"/>
    <property type="match status" value="1"/>
</dbReference>
<reference evidence="2" key="1">
    <citation type="submission" date="2021-01" db="EMBL/GenBank/DDBJ databases">
        <authorList>
            <consortium name="Genoscope - CEA"/>
            <person name="William W."/>
        </authorList>
    </citation>
    <scope>NUCLEOTIDE SEQUENCE</scope>
</reference>
<evidence type="ECO:0000313" key="2">
    <source>
        <dbReference type="EMBL" id="CAF1817472.1"/>
    </source>
</evidence>
<gene>
    <name evidence="2" type="ORF">DARMORV10_C04P13600.1</name>
</gene>
<dbReference type="EMBL" id="HG994368">
    <property type="protein sequence ID" value="CAF1817472.1"/>
    <property type="molecule type" value="Genomic_DNA"/>
</dbReference>
<protein>
    <submittedName>
        <fullName evidence="2">(rape) hypothetical protein</fullName>
    </submittedName>
</protein>
<feature type="region of interest" description="Disordered" evidence="1">
    <location>
        <begin position="97"/>
        <end position="116"/>
    </location>
</feature>
<dbReference type="AlphaFoldDB" id="A0A816JGH7"/>
<evidence type="ECO:0000256" key="1">
    <source>
        <dbReference type="SAM" id="MobiDB-lite"/>
    </source>
</evidence>
<name>A0A816JGH7_BRANA</name>
<organism evidence="2">
    <name type="scientific">Brassica napus</name>
    <name type="common">Rape</name>
    <dbReference type="NCBI Taxonomy" id="3708"/>
    <lineage>
        <taxon>Eukaryota</taxon>
        <taxon>Viridiplantae</taxon>
        <taxon>Streptophyta</taxon>
        <taxon>Embryophyta</taxon>
        <taxon>Tracheophyta</taxon>
        <taxon>Spermatophyta</taxon>
        <taxon>Magnoliopsida</taxon>
        <taxon>eudicotyledons</taxon>
        <taxon>Gunneridae</taxon>
        <taxon>Pentapetalae</taxon>
        <taxon>rosids</taxon>
        <taxon>malvids</taxon>
        <taxon>Brassicales</taxon>
        <taxon>Brassicaceae</taxon>
        <taxon>Brassiceae</taxon>
        <taxon>Brassica</taxon>
    </lineage>
</organism>
<proteinExistence type="predicted"/>
<dbReference type="Gene3D" id="1.25.40.10">
    <property type="entry name" value="Tetratricopeptide repeat domain"/>
    <property type="match status" value="1"/>
</dbReference>